<proteinExistence type="predicted"/>
<organism evidence="2">
    <name type="scientific">uncultured delta proteobacterium HF0010_01J10</name>
    <dbReference type="NCBI Taxonomy" id="710820"/>
    <lineage>
        <taxon>Bacteria</taxon>
        <taxon>Deltaproteobacteria</taxon>
        <taxon>environmental samples</taxon>
    </lineage>
</organism>
<name>E0XQC8_9DELT</name>
<evidence type="ECO:0000313" key="2">
    <source>
        <dbReference type="EMBL" id="ADI16619.1"/>
    </source>
</evidence>
<evidence type="ECO:0000256" key="1">
    <source>
        <dbReference type="SAM" id="MobiDB-lite"/>
    </source>
</evidence>
<dbReference type="EMBL" id="GU474842">
    <property type="protein sequence ID" value="ADI16619.1"/>
    <property type="molecule type" value="Genomic_DNA"/>
</dbReference>
<feature type="region of interest" description="Disordered" evidence="1">
    <location>
        <begin position="1"/>
        <end position="30"/>
    </location>
</feature>
<dbReference type="AlphaFoldDB" id="E0XQC8"/>
<accession>E0XQC8</accession>
<protein>
    <submittedName>
        <fullName evidence="2">Uncharacterized protein</fullName>
    </submittedName>
</protein>
<reference evidence="2" key="1">
    <citation type="journal article" date="2011" name="Environ. Microbiol.">
        <title>Time-series analyses of Monterey Bay coastal microbial picoplankton using a 'genome proxy' microarray.</title>
        <authorList>
            <person name="Rich V.I."/>
            <person name="Pham V.D."/>
            <person name="Eppley J."/>
            <person name="Shi Y."/>
            <person name="DeLong E.F."/>
        </authorList>
    </citation>
    <scope>NUCLEOTIDE SEQUENCE</scope>
</reference>
<sequence length="61" mass="6576">MVVHGPPSLPRNTPLPDVRPWPTPENLAGDVRCETDTQPVIFLRTAPGRSAGSTSTEWPAV</sequence>